<feature type="chain" id="PRO_5047380659" evidence="1">
    <location>
        <begin position="20"/>
        <end position="526"/>
    </location>
</feature>
<evidence type="ECO:0000313" key="3">
    <source>
        <dbReference type="Proteomes" id="UP001589774"/>
    </source>
</evidence>
<dbReference type="SUPFAM" id="SSF48452">
    <property type="entry name" value="TPR-like"/>
    <property type="match status" value="1"/>
</dbReference>
<dbReference type="InterPro" id="IPR011990">
    <property type="entry name" value="TPR-like_helical_dom_sf"/>
</dbReference>
<dbReference type="Pfam" id="PF12771">
    <property type="entry name" value="SusD-like_2"/>
    <property type="match status" value="1"/>
</dbReference>
<gene>
    <name evidence="2" type="ORF">ACFFI0_08020</name>
</gene>
<sequence>MKKYIIHKLYVTVLACLFAAGCTSDFDEINTDPTASPGSGFNPNYLLTTAQLAYTGSNDFAYDTWRANLIYSATMMQGMATVVSYWAGDKYQNNPGYTSAYWERAYDEQIKRIVDIVEFTRDKPEYNNIHQVGRIWRAMAFQRISDLYGDIPYTEAGGAYYTGILYPKFDSQQSIYTDILKEVDEAINAINPSGDAVTGDVVFNGDLAKWRRFGYSLMLRMAMRLTKVDETLARSYVERAIGNTMEGNGDNAFLLHDESGGRATQNRNSQVLLGDGGQENYYVKWSDTFIDFLRQHEDPRLDKIAVNNIYMSEGSKEQNPGYIVGGASQKGMPNGKDLSNNPLYRINDDPSYTGFPDYSSPHPQMITRNAPTFIFTYAESEFLLAEAAVRWGLGNAAEHYKNGLKASLTFLSQWGNALAISDGDAEMYASAHPLNMANALNDIGNQYWANACTSFNFYEAWFNWRRTGVPALTPVNYINNATNATIPRRFPYPIAEENTNPENYRAASGAVIGGDLLTGRVWWDSE</sequence>
<dbReference type="Proteomes" id="UP001589774">
    <property type="component" value="Unassembled WGS sequence"/>
</dbReference>
<dbReference type="InterPro" id="IPR041662">
    <property type="entry name" value="SusD-like_2"/>
</dbReference>
<protein>
    <submittedName>
        <fullName evidence="2">SusD/RagB family nutrient-binding outer membrane lipoprotein</fullName>
    </submittedName>
</protein>
<dbReference type="RefSeq" id="WP_130856307.1">
    <property type="nucleotide sequence ID" value="NZ_JBHLWO010000001.1"/>
</dbReference>
<feature type="signal peptide" evidence="1">
    <location>
        <begin position="1"/>
        <end position="19"/>
    </location>
</feature>
<evidence type="ECO:0000256" key="1">
    <source>
        <dbReference type="SAM" id="SignalP"/>
    </source>
</evidence>
<keyword evidence="2" id="KW-0449">Lipoprotein</keyword>
<comment type="caution">
    <text evidence="2">The sequence shown here is derived from an EMBL/GenBank/DDBJ whole genome shotgun (WGS) entry which is preliminary data.</text>
</comment>
<organism evidence="2 3">
    <name type="scientific">Olivibacter oleidegradans</name>
    <dbReference type="NCBI Taxonomy" id="760123"/>
    <lineage>
        <taxon>Bacteria</taxon>
        <taxon>Pseudomonadati</taxon>
        <taxon>Bacteroidota</taxon>
        <taxon>Sphingobacteriia</taxon>
        <taxon>Sphingobacteriales</taxon>
        <taxon>Sphingobacteriaceae</taxon>
        <taxon>Olivibacter</taxon>
    </lineage>
</organism>
<reference evidence="2 3" key="1">
    <citation type="submission" date="2024-09" db="EMBL/GenBank/DDBJ databases">
        <authorList>
            <person name="Sun Q."/>
            <person name="Mori K."/>
        </authorList>
    </citation>
    <scope>NUCLEOTIDE SEQUENCE [LARGE SCALE GENOMIC DNA]</scope>
    <source>
        <strain evidence="2 3">CCM 7765</strain>
    </source>
</reference>
<keyword evidence="3" id="KW-1185">Reference proteome</keyword>
<evidence type="ECO:0000313" key="2">
    <source>
        <dbReference type="EMBL" id="MFC0318252.1"/>
    </source>
</evidence>
<dbReference type="EMBL" id="JBHLWO010000001">
    <property type="protein sequence ID" value="MFC0318252.1"/>
    <property type="molecule type" value="Genomic_DNA"/>
</dbReference>
<dbReference type="Gene3D" id="1.25.40.390">
    <property type="match status" value="1"/>
</dbReference>
<accession>A0ABV6HHA5</accession>
<name>A0ABV6HHA5_9SPHI</name>
<keyword evidence="1" id="KW-0732">Signal</keyword>
<proteinExistence type="predicted"/>
<dbReference type="PROSITE" id="PS51257">
    <property type="entry name" value="PROKAR_LIPOPROTEIN"/>
    <property type="match status" value="1"/>
</dbReference>